<dbReference type="InterPro" id="IPR003137">
    <property type="entry name" value="PA_domain"/>
</dbReference>
<dbReference type="SUPFAM" id="SSF52743">
    <property type="entry name" value="Subtilisin-like"/>
    <property type="match status" value="1"/>
</dbReference>
<evidence type="ECO:0000256" key="2">
    <source>
        <dbReference type="ARBA" id="ARBA00022525"/>
    </source>
</evidence>
<dbReference type="Gene3D" id="3.30.70.80">
    <property type="entry name" value="Peptidase S8 propeptide/proteinase inhibitor I9"/>
    <property type="match status" value="1"/>
</dbReference>
<keyword evidence="17" id="KW-1185">Reference proteome</keyword>
<dbReference type="Pfam" id="PF00082">
    <property type="entry name" value="Peptidase_S8"/>
    <property type="match status" value="1"/>
</dbReference>
<evidence type="ECO:0000256" key="5">
    <source>
        <dbReference type="ARBA" id="ARBA00022801"/>
    </source>
</evidence>
<dbReference type="PROSITE" id="PS51892">
    <property type="entry name" value="SUBTILASE"/>
    <property type="match status" value="1"/>
</dbReference>
<dbReference type="Pfam" id="PF02225">
    <property type="entry name" value="PA"/>
    <property type="match status" value="1"/>
</dbReference>
<dbReference type="PIRSF" id="PIRSF037895">
    <property type="entry name" value="Subtilisin_rel_Sama_2696"/>
    <property type="match status" value="1"/>
</dbReference>
<dbReference type="InterPro" id="IPR036852">
    <property type="entry name" value="Peptidase_S8/S53_dom_sf"/>
</dbReference>
<evidence type="ECO:0000256" key="3">
    <source>
        <dbReference type="ARBA" id="ARBA00022670"/>
    </source>
</evidence>
<evidence type="ECO:0000313" key="17">
    <source>
        <dbReference type="Proteomes" id="UP000474778"/>
    </source>
</evidence>
<evidence type="ECO:0000256" key="1">
    <source>
        <dbReference type="ARBA" id="ARBA00011073"/>
    </source>
</evidence>
<organism evidence="16 17">
    <name type="scientific">Shewanella insulae</name>
    <dbReference type="NCBI Taxonomy" id="2681496"/>
    <lineage>
        <taxon>Bacteria</taxon>
        <taxon>Pseudomonadati</taxon>
        <taxon>Pseudomonadota</taxon>
        <taxon>Gammaproteobacteria</taxon>
        <taxon>Alteromonadales</taxon>
        <taxon>Shewanellaceae</taxon>
        <taxon>Shewanella</taxon>
    </lineage>
</organism>
<keyword evidence="6 9" id="KW-0720">Serine protease</keyword>
<feature type="signal peptide" evidence="12">
    <location>
        <begin position="1"/>
        <end position="28"/>
    </location>
</feature>
<evidence type="ECO:0000256" key="11">
    <source>
        <dbReference type="SAM" id="MobiDB-lite"/>
    </source>
</evidence>
<evidence type="ECO:0000259" key="13">
    <source>
        <dbReference type="Pfam" id="PF00082"/>
    </source>
</evidence>
<dbReference type="EMBL" id="WRPA01000019">
    <property type="protein sequence ID" value="MXR70456.1"/>
    <property type="molecule type" value="Genomic_DNA"/>
</dbReference>
<dbReference type="Gene3D" id="3.40.50.200">
    <property type="entry name" value="Peptidase S8/S53 domain"/>
    <property type="match status" value="1"/>
</dbReference>
<feature type="active site" description="Charge relay system" evidence="8 9">
    <location>
        <position position="712"/>
    </location>
</feature>
<evidence type="ECO:0000256" key="8">
    <source>
        <dbReference type="PIRSR" id="PIRSR615500-1"/>
    </source>
</evidence>
<dbReference type="PANTHER" id="PTHR10795">
    <property type="entry name" value="PROPROTEIN CONVERTASE SUBTILISIN/KEXIN"/>
    <property type="match status" value="1"/>
</dbReference>
<dbReference type="Proteomes" id="UP000474778">
    <property type="component" value="Unassembled WGS sequence"/>
</dbReference>
<dbReference type="InterPro" id="IPR023827">
    <property type="entry name" value="Peptidase_S8_Asp-AS"/>
</dbReference>
<dbReference type="GO" id="GO:0004252">
    <property type="term" value="F:serine-type endopeptidase activity"/>
    <property type="evidence" value="ECO:0007669"/>
    <property type="project" value="UniProtKB-UniRule"/>
</dbReference>
<keyword evidence="2" id="KW-0964">Secreted</keyword>
<dbReference type="PROSITE" id="PS00138">
    <property type="entry name" value="SUBTILASE_SER"/>
    <property type="match status" value="1"/>
</dbReference>
<evidence type="ECO:0000256" key="7">
    <source>
        <dbReference type="ARBA" id="ARBA00023180"/>
    </source>
</evidence>
<dbReference type="InterPro" id="IPR046450">
    <property type="entry name" value="PA_dom_sf"/>
</dbReference>
<evidence type="ECO:0000256" key="4">
    <source>
        <dbReference type="ARBA" id="ARBA00022729"/>
    </source>
</evidence>
<dbReference type="Gene3D" id="3.50.30.30">
    <property type="match status" value="1"/>
</dbReference>
<dbReference type="InterPro" id="IPR037045">
    <property type="entry name" value="S8pro/Inhibitor_I9_sf"/>
</dbReference>
<dbReference type="InterPro" id="IPR017311">
    <property type="entry name" value="Sama-2696"/>
</dbReference>
<dbReference type="InterPro" id="IPR000209">
    <property type="entry name" value="Peptidase_S8/S53_dom"/>
</dbReference>
<feature type="domain" description="PA" evidence="14">
    <location>
        <begin position="527"/>
        <end position="616"/>
    </location>
</feature>
<keyword evidence="3 9" id="KW-0645">Protease</keyword>
<evidence type="ECO:0000259" key="15">
    <source>
        <dbReference type="Pfam" id="PF05922"/>
    </source>
</evidence>
<dbReference type="CDD" id="cd04852">
    <property type="entry name" value="Peptidases_S8_3"/>
    <property type="match status" value="1"/>
</dbReference>
<accession>A0A6L7I1K1</accession>
<keyword evidence="5 9" id="KW-0378">Hydrolase</keyword>
<feature type="active site" description="Charge relay system" evidence="8 9">
    <location>
        <position position="339"/>
    </location>
</feature>
<gene>
    <name evidence="16" type="ORF">GNT65_17495</name>
</gene>
<feature type="chain" id="PRO_5026861416" evidence="12">
    <location>
        <begin position="29"/>
        <end position="1659"/>
    </location>
</feature>
<evidence type="ECO:0000313" key="16">
    <source>
        <dbReference type="EMBL" id="MXR70456.1"/>
    </source>
</evidence>
<evidence type="ECO:0000256" key="12">
    <source>
        <dbReference type="SAM" id="SignalP"/>
    </source>
</evidence>
<sequence>MKLKKVSLMTMAAIYAAGVGGAAASSNANNHEMRAIEITDAIIQYNEDLYNGKRRNGTQADNQQNTRAVSTKNVHRAIATSKDNKVPFKYEAGITGEQTYIVELSDKPVSLYRGDLPSLAATSPTMSTVPVMLNARSHNKVDMDSRAVKRYSDYLTNKQDEVLAQMASSVGGKLDVKKRYQLAFNGMAMRMTQDQAARVAALPGVRNVTLEQTYQLHTDVGPQHIGADGIWTGTTADDKYMGEGIVVGVLDTGINTDHPSFAAIAGDGYVHQMPARYSHYLGDCEKAEFVSMCNDKLIGVRSYEEITDTYLDPAFQPDIPAWRIEEPKRPQNGEDYNGHGSHTSSTAAGNVLLDVDHVVPLPGEVGDGVPTGLKFPRISGVAPRANVIMYQVCYPGDGSYGESFGGCKGSALLAAIDDAIADGVDVINYSIGKTFGSFPWDDPMELGFLAAREAGISVSASAGNSYSPEFASQARGAIDHLSPWLTSVAATTHGREIAVEGKMLTNATGGDQPLGDINGSGITGAYTGPVVEAKAYGMEYEMCNEPFPAGFFDLDPMGNAYSKAPIVVCKRGEIARVTKAVNVQAGGAGGFILWNPGWSDPTHNDPYAIPGINIDYHAYYGGWENGYFGLSQWLASGSNHEITIAASQVVTKESTSDYVADFSSRGPNLQVPDVMTPNLAAPGVNVFAAWADEMPFSAVAMPADYAAISGTSMAAPHVAGAMALLTQAHPDWTPAQIQSALMTTASIDGVTRSRDAYPYDVVKANVTDVGSGVINVSRANNATLLLDETASNYRAANPKNGGNIHTLNLPYFFNSECAGTCSWMRIVTATEDGTWTVDATPESIDGAPMLELEVSPRTFSLKAGETQAINLTAKVLEVEAYYADSSQIQLNGAVSITPADTSKPVQNLPVGVVYKSDNLPSQVSGVIHRDKGHTVTPMLTTAEIQQLNSRVYGLTKAENHDTALKIATVRDYAQGFTREEIEAGGAKVIFFDVPEGTKRVVWEVLKAPRVAYTALDLGMDVNGDEDIQWLDEAICYSNTDAGDFCAINDPMPGRYWAIAGNWKWAREDINQSADLFELRLAVVTADDEANMTVEGPATNDGMTPFQLKMNHNLSDAKEGDVYYGVVSIGSDSYNDSNLGDFGVKLQHKGSDIQIEASQTAAKAGDIINFNVDLAPNLLGGEREFTLNTKLSDGLVLLADSVKVGGIGTYADDTTVEGNLISIASTQPASSEMKRHYVYTTNETDANCKVPYGDDETFYDLPSAGFSHMGISGYSNRPLYIPLSENGLASVPLYANPDEYSYDVIGVSPFGYLQLDAMPMFWNQDRPFNDFFQDFPDTLIAPLWRGDIRMPEASFNWDTLKIQDAVYGVVTNKHYIFQWVGGEEWSNFLVGANNPDPDAQYNVETIVATDISFEEETPEIIFAYRTLKSANSNLGSIGLHGFWGERHMFGPINGWLNDGFAYRDVDSKVKEGLVVCADYRGPEQSAVSLTFSARVSASAVGKDNSVTVDTQYADSELVSVTHHVASATNISVAPIADMMMEENTTLEGITVTYNDVKGTANGIKVSGEHITATVDGDSFSITPDADWYGETLVTVTVHDMAYPSDAASTSFMLTVNSDGVEPTPPAPETPEQGGDSDSGGSLGFLALGLLGLIAGRRKLH</sequence>
<dbReference type="PROSITE" id="PS00136">
    <property type="entry name" value="SUBTILASE_ASP"/>
    <property type="match status" value="1"/>
</dbReference>
<dbReference type="GO" id="GO:0006508">
    <property type="term" value="P:proteolysis"/>
    <property type="evidence" value="ECO:0007669"/>
    <property type="project" value="UniProtKB-KW"/>
</dbReference>
<dbReference type="RefSeq" id="WP_160798481.1">
    <property type="nucleotide sequence ID" value="NZ_WRPA01000019.1"/>
</dbReference>
<comment type="similarity">
    <text evidence="1 9 10">Belongs to the peptidase S8 family.</text>
</comment>
<dbReference type="SUPFAM" id="SSF52025">
    <property type="entry name" value="PA domain"/>
    <property type="match status" value="1"/>
</dbReference>
<dbReference type="Pfam" id="PF05922">
    <property type="entry name" value="Inhibitor_I9"/>
    <property type="match status" value="1"/>
</dbReference>
<feature type="domain" description="Inhibitor I9" evidence="15">
    <location>
        <begin position="99"/>
        <end position="217"/>
    </location>
</feature>
<evidence type="ECO:0000259" key="14">
    <source>
        <dbReference type="Pfam" id="PF02225"/>
    </source>
</evidence>
<keyword evidence="4 12" id="KW-0732">Signal</keyword>
<name>A0A6L7I1K1_9GAMM</name>
<reference evidence="16 17" key="1">
    <citation type="submission" date="2019-12" db="EMBL/GenBank/DDBJ databases">
        <title>Shewanella insulae sp. nov., isolated from a tidal flat.</title>
        <authorList>
            <person name="Yoon J.-H."/>
        </authorList>
    </citation>
    <scope>NUCLEOTIDE SEQUENCE [LARGE SCALE GENOMIC DNA]</scope>
    <source>
        <strain evidence="16 17">JBTF-M18</strain>
    </source>
</reference>
<protein>
    <submittedName>
        <fullName evidence="16">S8 family serine peptidase</fullName>
    </submittedName>
</protein>
<dbReference type="InterPro" id="IPR045051">
    <property type="entry name" value="SBT"/>
</dbReference>
<feature type="domain" description="Peptidase S8/S53" evidence="13">
    <location>
        <begin position="242"/>
        <end position="751"/>
    </location>
</feature>
<evidence type="ECO:0000256" key="10">
    <source>
        <dbReference type="RuleBase" id="RU003355"/>
    </source>
</evidence>
<dbReference type="CDD" id="cd02120">
    <property type="entry name" value="PA_subtilisin_like"/>
    <property type="match status" value="1"/>
</dbReference>
<dbReference type="InterPro" id="IPR010259">
    <property type="entry name" value="S8pro/Inhibitor_I9"/>
</dbReference>
<dbReference type="InterPro" id="IPR015500">
    <property type="entry name" value="Peptidase_S8_subtilisin-rel"/>
</dbReference>
<feature type="region of interest" description="Disordered" evidence="11">
    <location>
        <begin position="1614"/>
        <end position="1637"/>
    </location>
</feature>
<dbReference type="InterPro" id="IPR023828">
    <property type="entry name" value="Peptidase_S8_Ser-AS"/>
</dbReference>
<dbReference type="PRINTS" id="PR00723">
    <property type="entry name" value="SUBTILISIN"/>
</dbReference>
<comment type="caution">
    <text evidence="16">The sequence shown here is derived from an EMBL/GenBank/DDBJ whole genome shotgun (WGS) entry which is preliminary data.</text>
</comment>
<feature type="active site" description="Charge relay system" evidence="8 9">
    <location>
        <position position="251"/>
    </location>
</feature>
<proteinExistence type="inferred from homology"/>
<keyword evidence="7" id="KW-0325">Glycoprotein</keyword>
<evidence type="ECO:0000256" key="9">
    <source>
        <dbReference type="PROSITE-ProRule" id="PRU01240"/>
    </source>
</evidence>
<evidence type="ECO:0000256" key="6">
    <source>
        <dbReference type="ARBA" id="ARBA00022825"/>
    </source>
</evidence>
<dbReference type="InterPro" id="IPR034197">
    <property type="entry name" value="Peptidases_S8_3"/>
</dbReference>